<protein>
    <recommendedName>
        <fullName evidence="13">Dynamin-type G domain-containing protein</fullName>
    </recommendedName>
</protein>
<keyword evidence="7 11" id="KW-0175">Coiled coil</keyword>
<evidence type="ECO:0000256" key="8">
    <source>
        <dbReference type="ARBA" id="ARBA00023128"/>
    </source>
</evidence>
<keyword evidence="6" id="KW-1133">Transmembrane helix</keyword>
<dbReference type="GeneID" id="5890780"/>
<keyword evidence="5" id="KW-0378">Hydrolase</keyword>
<evidence type="ECO:0000256" key="12">
    <source>
        <dbReference type="SAM" id="MobiDB-lite"/>
    </source>
</evidence>
<dbReference type="eggNOG" id="KOG0448">
    <property type="taxonomic scope" value="Eukaryota"/>
</dbReference>
<dbReference type="FunCoup" id="A9UZ27">
    <property type="interactions" value="1251"/>
</dbReference>
<evidence type="ECO:0000256" key="2">
    <source>
        <dbReference type="ARBA" id="ARBA00022692"/>
    </source>
</evidence>
<dbReference type="GO" id="GO:0051646">
    <property type="term" value="P:mitochondrion localization"/>
    <property type="evidence" value="ECO:0000318"/>
    <property type="project" value="GO_Central"/>
</dbReference>
<dbReference type="PANTHER" id="PTHR10465">
    <property type="entry name" value="TRANSMEMBRANE GTPASE FZO1"/>
    <property type="match status" value="1"/>
</dbReference>
<evidence type="ECO:0000256" key="4">
    <source>
        <dbReference type="ARBA" id="ARBA00022787"/>
    </source>
</evidence>
<keyword evidence="8" id="KW-0496">Mitochondrion</keyword>
<organism evidence="14 15">
    <name type="scientific">Monosiga brevicollis</name>
    <name type="common">Choanoflagellate</name>
    <dbReference type="NCBI Taxonomy" id="81824"/>
    <lineage>
        <taxon>Eukaryota</taxon>
        <taxon>Choanoflagellata</taxon>
        <taxon>Craspedida</taxon>
        <taxon>Salpingoecidae</taxon>
        <taxon>Monosiga</taxon>
    </lineage>
</organism>
<dbReference type="Pfam" id="PF00350">
    <property type="entry name" value="Dynamin_N"/>
    <property type="match status" value="1"/>
</dbReference>
<keyword evidence="10" id="KW-0472">Membrane</keyword>
<gene>
    <name evidence="14" type="ORF">MONBRDRAFT_25320</name>
</gene>
<dbReference type="EMBL" id="CH991550">
    <property type="protein sequence ID" value="EDQ89711.1"/>
    <property type="molecule type" value="Genomic_DNA"/>
</dbReference>
<dbReference type="SUPFAM" id="SSF52540">
    <property type="entry name" value="P-loop containing nucleoside triphosphate hydrolases"/>
    <property type="match status" value="1"/>
</dbReference>
<evidence type="ECO:0000256" key="10">
    <source>
        <dbReference type="ARBA" id="ARBA00023136"/>
    </source>
</evidence>
<evidence type="ECO:0000313" key="14">
    <source>
        <dbReference type="EMBL" id="EDQ89711.1"/>
    </source>
</evidence>
<evidence type="ECO:0000256" key="9">
    <source>
        <dbReference type="ARBA" id="ARBA00023134"/>
    </source>
</evidence>
<dbReference type="InParanoid" id="A9UZ27"/>
<dbReference type="Pfam" id="PF04799">
    <property type="entry name" value="Fzo_mitofusin"/>
    <property type="match status" value="1"/>
</dbReference>
<dbReference type="AlphaFoldDB" id="A9UZ27"/>
<keyword evidence="2" id="KW-0812">Transmembrane</keyword>
<evidence type="ECO:0000256" key="3">
    <source>
        <dbReference type="ARBA" id="ARBA00022741"/>
    </source>
</evidence>
<proteinExistence type="predicted"/>
<evidence type="ECO:0000256" key="5">
    <source>
        <dbReference type="ARBA" id="ARBA00022801"/>
    </source>
</evidence>
<feature type="region of interest" description="Disordered" evidence="12">
    <location>
        <begin position="588"/>
        <end position="624"/>
    </location>
</feature>
<dbReference type="InterPro" id="IPR027094">
    <property type="entry name" value="Mitofusin_fam"/>
</dbReference>
<dbReference type="STRING" id="81824.A9UZ27"/>
<feature type="compositionally biased region" description="Low complexity" evidence="12">
    <location>
        <begin position="599"/>
        <end position="619"/>
    </location>
</feature>
<keyword evidence="9" id="KW-0342">GTP-binding</keyword>
<evidence type="ECO:0000256" key="6">
    <source>
        <dbReference type="ARBA" id="ARBA00022989"/>
    </source>
</evidence>
<dbReference type="RefSeq" id="XP_001745740.1">
    <property type="nucleotide sequence ID" value="XM_001745688.1"/>
</dbReference>
<feature type="domain" description="Dynamin-type G" evidence="13">
    <location>
        <begin position="97"/>
        <end position="352"/>
    </location>
</feature>
<dbReference type="Gene3D" id="3.40.50.300">
    <property type="entry name" value="P-loop containing nucleotide triphosphate hydrolases"/>
    <property type="match status" value="1"/>
</dbReference>
<dbReference type="KEGG" id="mbr:MONBRDRAFT_25320"/>
<dbReference type="Proteomes" id="UP000001357">
    <property type="component" value="Unassembled WGS sequence"/>
</dbReference>
<name>A9UZ27_MONBE</name>
<keyword evidence="4" id="KW-1000">Mitochondrion outer membrane</keyword>
<dbReference type="PANTHER" id="PTHR10465:SF3">
    <property type="entry name" value="TRANSMEMBRANE GTPASE MARF-RELATED"/>
    <property type="match status" value="1"/>
</dbReference>
<evidence type="ECO:0000256" key="1">
    <source>
        <dbReference type="ARBA" id="ARBA00004374"/>
    </source>
</evidence>
<evidence type="ECO:0000259" key="13">
    <source>
        <dbReference type="PROSITE" id="PS51718"/>
    </source>
</evidence>
<dbReference type="GO" id="GO:0008053">
    <property type="term" value="P:mitochondrial fusion"/>
    <property type="evidence" value="ECO:0000318"/>
    <property type="project" value="GO_Central"/>
</dbReference>
<dbReference type="InterPro" id="IPR030381">
    <property type="entry name" value="G_DYNAMIN_dom"/>
</dbReference>
<dbReference type="OMA" id="YRINCES"/>
<accession>A9UZ27</accession>
<keyword evidence="3" id="KW-0547">Nucleotide-binding</keyword>
<keyword evidence="15" id="KW-1185">Reference proteome</keyword>
<dbReference type="GO" id="GO:0003924">
    <property type="term" value="F:GTPase activity"/>
    <property type="evidence" value="ECO:0000318"/>
    <property type="project" value="GO_Central"/>
</dbReference>
<sequence length="800" mass="88901">MATEPATNPNANGIVAEKAVDEPSAAQGLQRFVAAKQEICDVMGQLETSFQSAKKFCEQTWVWSSETADGRQSMVEALRASTGEFVNRCQQMIRSVTRESMKVVFVGRTSNGKSTTINAMLHTRVLPAGPGHTTNCFVTLQGSDQSKAYMQLPGDPTPRDLKDVQSLTDALQQEHVLPPGQSVEIHWPRDQCHLLRDDVVILDSPGLDYDSDFDAWIDETTRDADVFVLVVNAVSTLSGAESGFFHSVCKTVAKPNVFVIFNQWDNLDEDEADVTGVRAQHMSKARDLLVRDLGICSEAELSSRVFFVSSKEVLKSRAGSDSRTTSYTDPSSAVVPGLNTHQSRAREFAAFEDKFEAVITSHAIATRFSRHIDEGRRMASVLTTGLRDLIQHLTDEAARVAERLHANTRLLQDLNRREAKLMDQCDKIIQDVPEAMYTELLDQMQAQVVLQLPEILSSFVNVEFDANQLSAYKQALTTHVEDNLQQGLTASCGREIEERYRAARRQLVELTQQLLSGRHALPATVVTGRRYEANLGLDCRGLTDTFHEQLQFEFSLSWGRLAPQLLPDPARLTLEHVATDLTKRVTSAVHDVQRRHASEPGGSSSSSTSSPNVAAAASVQEPEMGAMARRTTSMMLDVGRAGWDIASNTPYTLVVAASVPSAYRMLRHKWVQYLVLGAGVSVACAYAYERLSYTPSAQERKFKEQFQDHAVAQLYSQARENTRANAKYMRSRLDEDRSLLKEQVDQVKSDLEVDIAAMQQEQHAIETQLRDARQLIAHSTEHVSQLDRIANNFFSPPPSA</sequence>
<dbReference type="FunFam" id="3.40.50.300:FF:002843">
    <property type="entry name" value="Mitofusin 2"/>
    <property type="match status" value="1"/>
</dbReference>
<comment type="subcellular location">
    <subcellularLocation>
        <location evidence="1">Mitochondrion outer membrane</location>
        <topology evidence="1">Multi-pass membrane protein</topology>
    </subcellularLocation>
</comment>
<evidence type="ECO:0000256" key="7">
    <source>
        <dbReference type="ARBA" id="ARBA00023054"/>
    </source>
</evidence>
<dbReference type="InterPro" id="IPR006884">
    <property type="entry name" value="Fzo/mitofusin_HR2"/>
</dbReference>
<dbReference type="CDD" id="cd09912">
    <property type="entry name" value="DLP_2"/>
    <property type="match status" value="1"/>
</dbReference>
<reference evidence="14 15" key="1">
    <citation type="journal article" date="2008" name="Nature">
        <title>The genome of the choanoflagellate Monosiga brevicollis and the origin of metazoans.</title>
        <authorList>
            <consortium name="JGI Sequencing"/>
            <person name="King N."/>
            <person name="Westbrook M.J."/>
            <person name="Young S.L."/>
            <person name="Kuo A."/>
            <person name="Abedin M."/>
            <person name="Chapman J."/>
            <person name="Fairclough S."/>
            <person name="Hellsten U."/>
            <person name="Isogai Y."/>
            <person name="Letunic I."/>
            <person name="Marr M."/>
            <person name="Pincus D."/>
            <person name="Putnam N."/>
            <person name="Rokas A."/>
            <person name="Wright K.J."/>
            <person name="Zuzow R."/>
            <person name="Dirks W."/>
            <person name="Good M."/>
            <person name="Goodstein D."/>
            <person name="Lemons D."/>
            <person name="Li W."/>
            <person name="Lyons J.B."/>
            <person name="Morris A."/>
            <person name="Nichols S."/>
            <person name="Richter D.J."/>
            <person name="Salamov A."/>
            <person name="Bork P."/>
            <person name="Lim W.A."/>
            <person name="Manning G."/>
            <person name="Miller W.T."/>
            <person name="McGinnis W."/>
            <person name="Shapiro H."/>
            <person name="Tjian R."/>
            <person name="Grigoriev I.V."/>
            <person name="Rokhsar D."/>
        </authorList>
    </citation>
    <scope>NUCLEOTIDE SEQUENCE [LARGE SCALE GENOMIC DNA]</scope>
    <source>
        <strain evidence="15">MX1 / ATCC 50154</strain>
    </source>
</reference>
<dbReference type="GO" id="GO:0005525">
    <property type="term" value="F:GTP binding"/>
    <property type="evidence" value="ECO:0007669"/>
    <property type="project" value="UniProtKB-KW"/>
</dbReference>
<feature type="coiled-coil region" evidence="11">
    <location>
        <begin position="730"/>
        <end position="775"/>
    </location>
</feature>
<dbReference type="GO" id="GO:0005741">
    <property type="term" value="C:mitochondrial outer membrane"/>
    <property type="evidence" value="ECO:0000318"/>
    <property type="project" value="GO_Central"/>
</dbReference>
<evidence type="ECO:0000313" key="15">
    <source>
        <dbReference type="Proteomes" id="UP000001357"/>
    </source>
</evidence>
<dbReference type="PROSITE" id="PS51718">
    <property type="entry name" value="G_DYNAMIN_2"/>
    <property type="match status" value="1"/>
</dbReference>
<dbReference type="InterPro" id="IPR027417">
    <property type="entry name" value="P-loop_NTPase"/>
</dbReference>
<evidence type="ECO:0000256" key="11">
    <source>
        <dbReference type="SAM" id="Coils"/>
    </source>
</evidence>
<dbReference type="InterPro" id="IPR045063">
    <property type="entry name" value="Dynamin_N"/>
</dbReference>